<name>A0AB33Z718_HELPX</name>
<comment type="caution">
    <text evidence="2">The sequence shown here is derived from an EMBL/GenBank/DDBJ whole genome shotgun (WGS) entry which is preliminary data.</text>
</comment>
<gene>
    <name evidence="2" type="ORF">N198_01295</name>
</gene>
<reference evidence="2 3" key="1">
    <citation type="journal article" date="2013" name="Genome Announc.">
        <title>Multiple genome sequences of Helicobacter pylori strains of diverse disease and antibiotic resistance backgrounds from Malaysia.</title>
        <authorList>
            <person name="Rehvathy V."/>
            <person name="Tan M.H."/>
            <person name="Gunaletchumy S.P."/>
            <person name="Teh X."/>
            <person name="Wang S."/>
            <person name="Baybayan P."/>
            <person name="Singh S."/>
            <person name="Ashby M."/>
            <person name="Kaakoush N.O."/>
            <person name="Mitchell H.M."/>
            <person name="Croft L.J."/>
            <person name="Goh K.L."/>
            <person name="Loke M.F."/>
            <person name="Vadivelu J."/>
        </authorList>
    </citation>
    <scope>NUCLEOTIDE SEQUENCE [LARGE SCALE GENOMIC DNA]</scope>
    <source>
        <strain evidence="2 3">UM037</strain>
    </source>
</reference>
<proteinExistence type="predicted"/>
<evidence type="ECO:0000256" key="1">
    <source>
        <dbReference type="SAM" id="MobiDB-lite"/>
    </source>
</evidence>
<sequence>MKSESSGDQQKEKDQTPQKEGSKKSFKKEIP</sequence>
<protein>
    <submittedName>
        <fullName evidence="2">Uncharacterized protein</fullName>
    </submittedName>
</protein>
<dbReference type="EMBL" id="AUSI01000034">
    <property type="protein sequence ID" value="EQK94560.1"/>
    <property type="molecule type" value="Genomic_DNA"/>
</dbReference>
<organism evidence="2 3">
    <name type="scientific">Helicobacter pylori UM037</name>
    <dbReference type="NCBI Taxonomy" id="1321939"/>
    <lineage>
        <taxon>Bacteria</taxon>
        <taxon>Pseudomonadati</taxon>
        <taxon>Campylobacterota</taxon>
        <taxon>Epsilonproteobacteria</taxon>
        <taxon>Campylobacterales</taxon>
        <taxon>Helicobacteraceae</taxon>
        <taxon>Helicobacter</taxon>
    </lineage>
</organism>
<evidence type="ECO:0000313" key="3">
    <source>
        <dbReference type="Proteomes" id="UP000015893"/>
    </source>
</evidence>
<evidence type="ECO:0000313" key="2">
    <source>
        <dbReference type="EMBL" id="EQK94560.1"/>
    </source>
</evidence>
<dbReference type="Proteomes" id="UP000015893">
    <property type="component" value="Unassembled WGS sequence"/>
</dbReference>
<feature type="region of interest" description="Disordered" evidence="1">
    <location>
        <begin position="1"/>
        <end position="31"/>
    </location>
</feature>
<accession>A0AB33Z718</accession>
<dbReference type="AlphaFoldDB" id="A0AB33Z718"/>